<dbReference type="PROSITE" id="PS51669">
    <property type="entry name" value="4FE4S_MOW_BIS_MGD"/>
    <property type="match status" value="1"/>
</dbReference>
<comment type="subcellular location">
    <subcellularLocation>
        <location evidence="2">Cell envelope</location>
    </subcellularLocation>
</comment>
<evidence type="ECO:0000256" key="3">
    <source>
        <dbReference type="ARBA" id="ARBA00010312"/>
    </source>
</evidence>
<evidence type="ECO:0000256" key="6">
    <source>
        <dbReference type="ARBA" id="ARBA00023002"/>
    </source>
</evidence>
<name>A0A653EPZ0_MYCKA</name>
<organism evidence="10">
    <name type="scientific">Mycobacterium kansasii</name>
    <dbReference type="NCBI Taxonomy" id="1768"/>
    <lineage>
        <taxon>Bacteria</taxon>
        <taxon>Bacillati</taxon>
        <taxon>Actinomycetota</taxon>
        <taxon>Actinomycetes</taxon>
        <taxon>Mycobacteriales</taxon>
        <taxon>Mycobacteriaceae</taxon>
        <taxon>Mycobacterium</taxon>
    </lineage>
</organism>
<comment type="cofactor">
    <cofactor evidence="1">
        <name>[4Fe-4S] cluster</name>
        <dbReference type="ChEBI" id="CHEBI:49883"/>
    </cofactor>
</comment>
<dbReference type="Pfam" id="PF04879">
    <property type="entry name" value="Molybdop_Fe4S4"/>
    <property type="match status" value="1"/>
</dbReference>
<dbReference type="InterPro" id="IPR006963">
    <property type="entry name" value="Mopterin_OxRdtase_4Fe-4S_dom"/>
</dbReference>
<comment type="similarity">
    <text evidence="3">Belongs to the prokaryotic molybdopterin-containing oxidoreductase family.</text>
</comment>
<sequence>MSTPGAPSPRVRLLLTYVTGFDQTMDPESKLAKLIQSWPVYRQLTGSDPLGRGKAAQSARSVALTPRTAEADHIAHSVCPFCAVGCAQKVYVKDEKVIQIEGNPDSPISRGRLCPKGSASTQLVTGPQRETVVRYRAPYATEWQELDLDTAMDMVADRVLDARRKGWQDFDADRNTLRRTMGIASLGGATLDNEENYLIKKLFTALGALQIENQARI</sequence>
<keyword evidence="8" id="KW-0411">Iron-sulfur</keyword>
<gene>
    <name evidence="10" type="primary">fdhA</name>
    <name evidence="10" type="ORF">BIN_B_01648</name>
</gene>
<accession>A0A653EPZ0</accession>
<dbReference type="Gene3D" id="2.20.25.90">
    <property type="entry name" value="ADC-like domains"/>
    <property type="match status" value="1"/>
</dbReference>
<keyword evidence="7" id="KW-0408">Iron</keyword>
<protein>
    <submittedName>
        <fullName evidence="10">Formate dehydrogenase subunit alpha</fullName>
    </submittedName>
</protein>
<keyword evidence="4" id="KW-0004">4Fe-4S</keyword>
<proteinExistence type="inferred from homology"/>
<evidence type="ECO:0000256" key="2">
    <source>
        <dbReference type="ARBA" id="ARBA00004196"/>
    </source>
</evidence>
<dbReference type="AlphaFoldDB" id="A0A653EPZ0"/>
<feature type="domain" description="4Fe-4S Mo/W bis-MGD-type" evidence="9">
    <location>
        <begin position="72"/>
        <end position="128"/>
    </location>
</feature>
<evidence type="ECO:0000256" key="5">
    <source>
        <dbReference type="ARBA" id="ARBA00022723"/>
    </source>
</evidence>
<dbReference type="GO" id="GO:0016491">
    <property type="term" value="F:oxidoreductase activity"/>
    <property type="evidence" value="ECO:0007669"/>
    <property type="project" value="UniProtKB-KW"/>
</dbReference>
<evidence type="ECO:0000256" key="4">
    <source>
        <dbReference type="ARBA" id="ARBA00022485"/>
    </source>
</evidence>
<dbReference type="GO" id="GO:0051539">
    <property type="term" value="F:4 iron, 4 sulfur cluster binding"/>
    <property type="evidence" value="ECO:0007669"/>
    <property type="project" value="UniProtKB-KW"/>
</dbReference>
<reference evidence="10" key="1">
    <citation type="submission" date="2019-05" db="EMBL/GenBank/DDBJ databases">
        <authorList>
            <person name="Naeem R."/>
            <person name="Antony C."/>
            <person name="Guan Q."/>
        </authorList>
    </citation>
    <scope>NUCLEOTIDE SEQUENCE</scope>
    <source>
        <strain evidence="10">3</strain>
    </source>
</reference>
<dbReference type="SMART" id="SM00926">
    <property type="entry name" value="Molybdop_Fe4S4"/>
    <property type="match status" value="1"/>
</dbReference>
<keyword evidence="6" id="KW-0560">Oxidoreductase</keyword>
<evidence type="ECO:0000256" key="1">
    <source>
        <dbReference type="ARBA" id="ARBA00001966"/>
    </source>
</evidence>
<dbReference type="GO" id="GO:0009061">
    <property type="term" value="P:anaerobic respiration"/>
    <property type="evidence" value="ECO:0007669"/>
    <property type="project" value="TreeGrafter"/>
</dbReference>
<dbReference type="SUPFAM" id="SSF53706">
    <property type="entry name" value="Formate dehydrogenase/DMSO reductase, domains 1-3"/>
    <property type="match status" value="1"/>
</dbReference>
<dbReference type="GO" id="GO:0009055">
    <property type="term" value="F:electron transfer activity"/>
    <property type="evidence" value="ECO:0007669"/>
    <property type="project" value="TreeGrafter"/>
</dbReference>
<dbReference type="PANTHER" id="PTHR43598">
    <property type="entry name" value="TUNGSTEN-CONTAINING FORMYLMETHANOFURAN DEHYDROGENASE 2 SUBUNIT B"/>
    <property type="match status" value="1"/>
</dbReference>
<evidence type="ECO:0000259" key="9">
    <source>
        <dbReference type="PROSITE" id="PS51669"/>
    </source>
</evidence>
<evidence type="ECO:0000256" key="8">
    <source>
        <dbReference type="ARBA" id="ARBA00023014"/>
    </source>
</evidence>
<evidence type="ECO:0000256" key="7">
    <source>
        <dbReference type="ARBA" id="ARBA00023004"/>
    </source>
</evidence>
<dbReference type="GO" id="GO:0030313">
    <property type="term" value="C:cell envelope"/>
    <property type="evidence" value="ECO:0007669"/>
    <property type="project" value="UniProtKB-SubCell"/>
</dbReference>
<dbReference type="GO" id="GO:0030151">
    <property type="term" value="F:molybdenum ion binding"/>
    <property type="evidence" value="ECO:0007669"/>
    <property type="project" value="TreeGrafter"/>
</dbReference>
<evidence type="ECO:0000313" key="10">
    <source>
        <dbReference type="EMBL" id="VTO98900.1"/>
    </source>
</evidence>
<keyword evidence="5" id="KW-0479">Metal-binding</keyword>
<dbReference type="Gene3D" id="3.40.50.740">
    <property type="match status" value="1"/>
</dbReference>
<dbReference type="PANTHER" id="PTHR43598:SF1">
    <property type="entry name" value="FORMATE DEHYDROGENASE-O MAJOR SUBUNIT"/>
    <property type="match status" value="1"/>
</dbReference>
<dbReference type="EMBL" id="LR589270">
    <property type="protein sequence ID" value="VTO98900.1"/>
    <property type="molecule type" value="Genomic_DNA"/>
</dbReference>